<dbReference type="EMBL" id="MCOG01000231">
    <property type="protein sequence ID" value="ORY23648.1"/>
    <property type="molecule type" value="Genomic_DNA"/>
</dbReference>
<dbReference type="PANTHER" id="PTHR40078:SF1">
    <property type="entry name" value="INTEGRAL MEMBRANE PROTEIN"/>
    <property type="match status" value="1"/>
</dbReference>
<proteinExistence type="predicted"/>
<keyword evidence="1" id="KW-0812">Transmembrane</keyword>
<keyword evidence="1" id="KW-1133">Transmembrane helix</keyword>
<dbReference type="Gene3D" id="3.40.50.300">
    <property type="entry name" value="P-loop containing nucleotide triphosphate hydrolases"/>
    <property type="match status" value="1"/>
</dbReference>
<dbReference type="Pfam" id="PF13189">
    <property type="entry name" value="Cytidylate_kin2"/>
    <property type="match status" value="1"/>
</dbReference>
<sequence length="481" mass="54095">MGIEKKNGKKGQSIIVKCRDGLHSTQKKVMNKNFAKRIVIYFIGLFIMTVGIAVSVKSDLGVSPVSSIPYSMTCIWGMEMGRATIIFHCALVLLQVILLRRQFKIINLTQVLVGIVFGYFTTLCNWLVSFLPSIHNLVIRFVLMLLSTFFIAFGIFMYMPANIMPLAGEGAMKAVSDVTKIDFPKVKVGFDVSMVVISLISCLIFIRGLGSVGIGTIIAAVLVGVILGFITKILGKKRDQWLGSSQKENNNKEKARSLEEGIQLKDGEGNDNHKHNHSNNHYVITIAREYGSGGREIGHDIAKQLGISYYDLDVISKVSQDIGVPETIVEENEQSIKNVTDSYLLNWCVQSTSEEQLPIVERIFHSQTRIIRDIASKESCVIVGRLANHILKEGYQCFNVFIGADMESKVQQIMERDGLTEEEAKAKIEKVEKERENHCIYFTRTEWRNLSNYDFYIKSDILGFEKTAKVIIKAAKKKLKF</sequence>
<feature type="transmembrane region" description="Helical" evidence="1">
    <location>
        <begin position="111"/>
        <end position="131"/>
    </location>
</feature>
<protein>
    <recommendedName>
        <fullName evidence="4">Cytidylate kinase family protein</fullName>
    </recommendedName>
</protein>
<name>A0A1Y2AM52_9FUNG</name>
<keyword evidence="1" id="KW-0472">Membrane</keyword>
<dbReference type="PANTHER" id="PTHR40078">
    <property type="entry name" value="INTEGRAL MEMBRANE PROTEIN-RELATED"/>
    <property type="match status" value="1"/>
</dbReference>
<dbReference type="InterPro" id="IPR027417">
    <property type="entry name" value="P-loop_NTPase"/>
</dbReference>
<dbReference type="InterPro" id="IPR038750">
    <property type="entry name" value="YczE/YyaS-like"/>
</dbReference>
<evidence type="ECO:0000313" key="2">
    <source>
        <dbReference type="EMBL" id="ORY23648.1"/>
    </source>
</evidence>
<dbReference type="SUPFAM" id="SSF52540">
    <property type="entry name" value="P-loop containing nucleoside triphosphate hydrolases"/>
    <property type="match status" value="1"/>
</dbReference>
<dbReference type="AlphaFoldDB" id="A0A1Y2AM52"/>
<feature type="transmembrane region" description="Helical" evidence="1">
    <location>
        <begin position="188"/>
        <end position="206"/>
    </location>
</feature>
<feature type="transmembrane region" description="Helical" evidence="1">
    <location>
        <begin position="137"/>
        <end position="158"/>
    </location>
</feature>
<evidence type="ECO:0008006" key="4">
    <source>
        <dbReference type="Google" id="ProtNLM"/>
    </source>
</evidence>
<evidence type="ECO:0000313" key="3">
    <source>
        <dbReference type="Proteomes" id="UP000193920"/>
    </source>
</evidence>
<evidence type="ECO:0000256" key="1">
    <source>
        <dbReference type="SAM" id="Phobius"/>
    </source>
</evidence>
<dbReference type="Proteomes" id="UP000193920">
    <property type="component" value="Unassembled WGS sequence"/>
</dbReference>
<feature type="transmembrane region" description="Helical" evidence="1">
    <location>
        <begin position="212"/>
        <end position="230"/>
    </location>
</feature>
<comment type="caution">
    <text evidence="2">The sequence shown here is derived from an EMBL/GenBank/DDBJ whole genome shotgun (WGS) entry which is preliminary data.</text>
</comment>
<feature type="transmembrane region" description="Helical" evidence="1">
    <location>
        <begin position="76"/>
        <end position="99"/>
    </location>
</feature>
<dbReference type="Pfam" id="PF19700">
    <property type="entry name" value="DUF6198"/>
    <property type="match status" value="1"/>
</dbReference>
<organism evidence="2 3">
    <name type="scientific">Neocallimastix californiae</name>
    <dbReference type="NCBI Taxonomy" id="1754190"/>
    <lineage>
        <taxon>Eukaryota</taxon>
        <taxon>Fungi</taxon>
        <taxon>Fungi incertae sedis</taxon>
        <taxon>Chytridiomycota</taxon>
        <taxon>Chytridiomycota incertae sedis</taxon>
        <taxon>Neocallimastigomycetes</taxon>
        <taxon>Neocallimastigales</taxon>
        <taxon>Neocallimastigaceae</taxon>
        <taxon>Neocallimastix</taxon>
    </lineage>
</organism>
<gene>
    <name evidence="2" type="ORF">LY90DRAFT_706795</name>
</gene>
<reference evidence="2 3" key="1">
    <citation type="submission" date="2016-08" db="EMBL/GenBank/DDBJ databases">
        <title>A Parts List for Fungal Cellulosomes Revealed by Comparative Genomics.</title>
        <authorList>
            <consortium name="DOE Joint Genome Institute"/>
            <person name="Haitjema C.H."/>
            <person name="Gilmore S.P."/>
            <person name="Henske J.K."/>
            <person name="Solomon K.V."/>
            <person name="De Groot R."/>
            <person name="Kuo A."/>
            <person name="Mondo S.J."/>
            <person name="Salamov A.A."/>
            <person name="Labutti K."/>
            <person name="Zhao Z."/>
            <person name="Chiniquy J."/>
            <person name="Barry K."/>
            <person name="Brewer H.M."/>
            <person name="Purvine S.O."/>
            <person name="Wright A.T."/>
            <person name="Boxma B."/>
            <person name="Van Alen T."/>
            <person name="Hackstein J.H."/>
            <person name="Baker S.E."/>
            <person name="Grigoriev I.V."/>
            <person name="O'Malley M.A."/>
        </authorList>
    </citation>
    <scope>NUCLEOTIDE SEQUENCE [LARGE SCALE GENOMIC DNA]</scope>
    <source>
        <strain evidence="2 3">G1</strain>
    </source>
</reference>
<keyword evidence="3" id="KW-1185">Reference proteome</keyword>
<accession>A0A1Y2AM52</accession>
<dbReference type="OrthoDB" id="10381283at2759"/>
<feature type="transmembrane region" description="Helical" evidence="1">
    <location>
        <begin position="38"/>
        <end position="56"/>
    </location>
</feature>